<evidence type="ECO:0000313" key="4">
    <source>
        <dbReference type="Proteomes" id="UP001210120"/>
    </source>
</evidence>
<feature type="transmembrane region" description="Helical" evidence="1">
    <location>
        <begin position="26"/>
        <end position="52"/>
    </location>
</feature>
<dbReference type="CDD" id="cd06530">
    <property type="entry name" value="S26_SPase_I"/>
    <property type="match status" value="1"/>
</dbReference>
<evidence type="ECO:0000313" key="3">
    <source>
        <dbReference type="EMBL" id="WBL31430.1"/>
    </source>
</evidence>
<keyword evidence="1" id="KW-0472">Membrane</keyword>
<gene>
    <name evidence="3" type="ORF">O7R10_02415</name>
</gene>
<accession>A0ABY7M3A7</accession>
<reference evidence="3" key="1">
    <citation type="submission" date="2022-12" db="EMBL/GenBank/DDBJ databases">
        <title>Genomic Characterization of Candidatus Phytoplasma sacchari in China.</title>
        <authorList>
            <person name="Zhang R.-Y."/>
        </authorList>
    </citation>
    <scope>NUCLEOTIDE SEQUENCE [LARGE SCALE GENOMIC DNA]</scope>
    <source>
        <strain evidence="3">SCWL1</strain>
    </source>
</reference>
<keyword evidence="1" id="KW-1133">Transmembrane helix</keyword>
<dbReference type="Gene3D" id="2.10.109.10">
    <property type="entry name" value="Umud Fragment, subunit A"/>
    <property type="match status" value="1"/>
</dbReference>
<dbReference type="Proteomes" id="UP001210120">
    <property type="component" value="Chromosome"/>
</dbReference>
<dbReference type="SUPFAM" id="SSF51306">
    <property type="entry name" value="LexA/Signal peptidase"/>
    <property type="match status" value="1"/>
</dbReference>
<keyword evidence="1" id="KW-0812">Transmembrane</keyword>
<keyword evidence="4" id="KW-1185">Reference proteome</keyword>
<evidence type="ECO:0000259" key="2">
    <source>
        <dbReference type="Pfam" id="PF10502"/>
    </source>
</evidence>
<dbReference type="InterPro" id="IPR036286">
    <property type="entry name" value="LexA/Signal_pep-like_sf"/>
</dbReference>
<proteinExistence type="predicted"/>
<organism evidence="3 4">
    <name type="scientific">Candidatus Phytoplasma sacchari</name>
    <dbReference type="NCBI Taxonomy" id="2609813"/>
    <lineage>
        <taxon>Bacteria</taxon>
        <taxon>Bacillati</taxon>
        <taxon>Mycoplasmatota</taxon>
        <taxon>Mollicutes</taxon>
        <taxon>Acholeplasmatales</taxon>
        <taxon>Acholeplasmataceae</taxon>
        <taxon>Candidatus Phytoplasma</taxon>
        <taxon>16SrXI (Rice yellow dwarf group)</taxon>
    </lineage>
</organism>
<name>A0ABY7M3A7_9MOLU</name>
<protein>
    <submittedName>
        <fullName evidence="3">S26 family signal peptidase</fullName>
    </submittedName>
</protein>
<feature type="transmembrane region" description="Helical" evidence="1">
    <location>
        <begin position="179"/>
        <end position="205"/>
    </location>
</feature>
<evidence type="ECO:0000256" key="1">
    <source>
        <dbReference type="SAM" id="Phobius"/>
    </source>
</evidence>
<feature type="domain" description="Peptidase S26" evidence="2">
    <location>
        <begin position="47"/>
        <end position="133"/>
    </location>
</feature>
<dbReference type="EMBL" id="CP115156">
    <property type="protein sequence ID" value="WBL31430.1"/>
    <property type="molecule type" value="Genomic_DNA"/>
</dbReference>
<sequence>MNKNQSRVDYMISDFLKKNFKKVFNFIRSFLILIYYFIFLYLFLFMFFSLFISRENIIKFFHFNYFIVASESMQDKFEVGDCVIVKKISDKGRQNLKKSSSLESKDGDVIIFNVDNEKFPNSDLSQKIIIHRVVDNKIVEKYVTTKGDNNSDILIFEKKIPYKNILAKPILKISYKHVFWIKCIMFIIASYLLICLLIDIVKIVLKSC</sequence>
<dbReference type="InterPro" id="IPR019533">
    <property type="entry name" value="Peptidase_S26"/>
</dbReference>
<dbReference type="Pfam" id="PF10502">
    <property type="entry name" value="Peptidase_S26"/>
    <property type="match status" value="1"/>
</dbReference>